<evidence type="ECO:0000313" key="3">
    <source>
        <dbReference type="EMBL" id="KHT64428.1"/>
    </source>
</evidence>
<dbReference type="NCBIfam" id="NF033590">
    <property type="entry name" value="transpos_IS4_3"/>
    <property type="match status" value="1"/>
</dbReference>
<dbReference type="PANTHER" id="PTHR37319:SF1">
    <property type="entry name" value="TRANSPOSASE TN5 DIMERISATION DOMAIN-CONTAINING PROTEIN"/>
    <property type="match status" value="1"/>
</dbReference>
<comment type="caution">
    <text evidence="3">The sequence shown here is derived from an EMBL/GenBank/DDBJ whole genome shotgun (WGS) entry which is preliminary data.</text>
</comment>
<dbReference type="GO" id="GO:0006313">
    <property type="term" value="P:DNA transposition"/>
    <property type="evidence" value="ECO:0007669"/>
    <property type="project" value="InterPro"/>
</dbReference>
<dbReference type="GO" id="GO:0004803">
    <property type="term" value="F:transposase activity"/>
    <property type="evidence" value="ECO:0007669"/>
    <property type="project" value="InterPro"/>
</dbReference>
<dbReference type="GO" id="GO:0003677">
    <property type="term" value="F:DNA binding"/>
    <property type="evidence" value="ECO:0007669"/>
    <property type="project" value="InterPro"/>
</dbReference>
<dbReference type="InterPro" id="IPR012337">
    <property type="entry name" value="RNaseH-like_sf"/>
</dbReference>
<evidence type="ECO:0000259" key="2">
    <source>
        <dbReference type="Pfam" id="PF14706"/>
    </source>
</evidence>
<dbReference type="InterPro" id="IPR038215">
    <property type="entry name" value="TN5-like_N_sf"/>
</dbReference>
<gene>
    <name evidence="3" type="ORF">RJ45_06495</name>
</gene>
<dbReference type="Pfam" id="PF14706">
    <property type="entry name" value="Tnp_DNA_bind"/>
    <property type="match status" value="1"/>
</dbReference>
<feature type="domain" description="Transposase Tn5-like N-terminal" evidence="2">
    <location>
        <begin position="10"/>
        <end position="68"/>
    </location>
</feature>
<dbReference type="Proteomes" id="UP000031278">
    <property type="component" value="Unassembled WGS sequence"/>
</dbReference>
<dbReference type="PANTHER" id="PTHR37319">
    <property type="entry name" value="TRANSPOSASE"/>
    <property type="match status" value="1"/>
</dbReference>
<dbReference type="InterPro" id="IPR054836">
    <property type="entry name" value="Tn5_transposase"/>
</dbReference>
<accession>A0A0B9G6U1</accession>
<reference evidence="3 4" key="1">
    <citation type="submission" date="2014-12" db="EMBL/GenBank/DDBJ databases">
        <title>Genome sequencing of Photobacterium gaetbulicola AD005a.</title>
        <authorList>
            <person name="Adrian T.G.S."/>
            <person name="Chan K.G."/>
        </authorList>
    </citation>
    <scope>NUCLEOTIDE SEQUENCE [LARGE SCALE GENOMIC DNA]</scope>
    <source>
        <strain evidence="3 4">AD005a</strain>
    </source>
</reference>
<dbReference type="InterPro" id="IPR047768">
    <property type="entry name" value="Tn5p-like"/>
</dbReference>
<dbReference type="Gene3D" id="1.10.246.40">
    <property type="entry name" value="Tn5 transposase, domain 1"/>
    <property type="match status" value="1"/>
</dbReference>
<sequence length="465" mass="53712">MIKMDKNTHEQWADMQFGQANLNDPRRTQRLVSLAASLAQQPGVAVSKLSLSPADMEGAYRFIRNDHIEPKDIAEAGFQVTAQRAATHPILLALEDTTALVFRHQSVKGELGHINQGDNNRAILAHSILLFAPQNHDIVGLIEQQMWTRDILKRGQRHQHASRPYKEKESYKWEKASQNMVERLGTNIDKVISVCDREADIYEYLAYKAQNNQRFVVRSMQSRCIKEHDNKLYDYAEQLQNATPKVLHIPQKGGRRARDVVLDIKYAKVTLKAPANKSSQPDTAMYYVSCVEQGDRKDKLAWHLLTSERVTKAEDAERIVSYYEHRWLIEDYHKVWKSEGTGVEELRMQSRDNLERISVILAFIATRLLQLRFMRKTCSQADHNCEKVLSTQAWKLLWLKMEKKTIPESPPNISWAYENLARMGGWKDTKRTGKASVKALWEGWFKLQTILEGYELAMSLDHQNL</sequence>
<dbReference type="EMBL" id="JWLZ01000088">
    <property type="protein sequence ID" value="KHT64428.1"/>
    <property type="molecule type" value="Genomic_DNA"/>
</dbReference>
<organism evidence="3 4">
    <name type="scientific">Photobacterium gaetbulicola</name>
    <dbReference type="NCBI Taxonomy" id="1295392"/>
    <lineage>
        <taxon>Bacteria</taxon>
        <taxon>Pseudomonadati</taxon>
        <taxon>Pseudomonadota</taxon>
        <taxon>Gammaproteobacteria</taxon>
        <taxon>Vibrionales</taxon>
        <taxon>Vibrionaceae</taxon>
        <taxon>Photobacterium</taxon>
    </lineage>
</organism>
<evidence type="ECO:0000313" key="4">
    <source>
        <dbReference type="Proteomes" id="UP000031278"/>
    </source>
</evidence>
<dbReference type="InterPro" id="IPR014737">
    <property type="entry name" value="Transposase_Tn5-like_C"/>
</dbReference>
<evidence type="ECO:0000259" key="1">
    <source>
        <dbReference type="Pfam" id="PF01609"/>
    </source>
</evidence>
<dbReference type="InterPro" id="IPR002559">
    <property type="entry name" value="Transposase_11"/>
</dbReference>
<dbReference type="InterPro" id="IPR014735">
    <property type="entry name" value="Transposase_Tn5-like_N"/>
</dbReference>
<proteinExistence type="predicted"/>
<protein>
    <submittedName>
        <fullName evidence="3">Transposase</fullName>
    </submittedName>
</protein>
<dbReference type="AlphaFoldDB" id="A0A0B9G6U1"/>
<name>A0A0B9G6U1_9GAMM</name>
<dbReference type="Gene3D" id="1.10.740.10">
    <property type="entry name" value="Transferase Inhibitor Protein From Tn5, Chain"/>
    <property type="match status" value="1"/>
</dbReference>
<feature type="domain" description="Transposase IS4-like" evidence="1">
    <location>
        <begin position="196"/>
        <end position="364"/>
    </location>
</feature>
<dbReference type="Gene3D" id="3.90.350.10">
    <property type="entry name" value="Transposase Inhibitor Protein From Tn5, Chain A, domain 1"/>
    <property type="match status" value="1"/>
</dbReference>
<dbReference type="Pfam" id="PF01609">
    <property type="entry name" value="DDE_Tnp_1"/>
    <property type="match status" value="1"/>
</dbReference>
<dbReference type="SUPFAM" id="SSF53098">
    <property type="entry name" value="Ribonuclease H-like"/>
    <property type="match status" value="1"/>
</dbReference>